<organism evidence="2 3">
    <name type="scientific">Achromobacter marplatensis</name>
    <dbReference type="NCBI Taxonomy" id="470868"/>
    <lineage>
        <taxon>Bacteria</taxon>
        <taxon>Pseudomonadati</taxon>
        <taxon>Pseudomonadota</taxon>
        <taxon>Betaproteobacteria</taxon>
        <taxon>Burkholderiales</taxon>
        <taxon>Alcaligenaceae</taxon>
        <taxon>Achromobacter</taxon>
    </lineage>
</organism>
<comment type="caution">
    <text evidence="2">The sequence shown here is derived from an EMBL/GenBank/DDBJ whole genome shotgun (WGS) entry which is preliminary data.</text>
</comment>
<dbReference type="AlphaFoldDB" id="A0AA43B463"/>
<dbReference type="EMBL" id="JAOCKG010000012">
    <property type="protein sequence ID" value="MDH2053387.1"/>
    <property type="molecule type" value="Genomic_DNA"/>
</dbReference>
<evidence type="ECO:0000313" key="2">
    <source>
        <dbReference type="EMBL" id="MDH2053387.1"/>
    </source>
</evidence>
<proteinExistence type="predicted"/>
<dbReference type="RefSeq" id="WP_280028788.1">
    <property type="nucleotide sequence ID" value="NZ_JAOCKG010000012.1"/>
</dbReference>
<feature type="compositionally biased region" description="Basic residues" evidence="1">
    <location>
        <begin position="40"/>
        <end position="50"/>
    </location>
</feature>
<name>A0AA43B463_9BURK</name>
<dbReference type="Proteomes" id="UP001161276">
    <property type="component" value="Unassembled WGS sequence"/>
</dbReference>
<dbReference type="Gene3D" id="3.30.50.20">
    <property type="entry name" value="prophage-derive protein ybcO"/>
    <property type="match status" value="1"/>
</dbReference>
<accession>A0AA43B463</accession>
<evidence type="ECO:0000313" key="3">
    <source>
        <dbReference type="Proteomes" id="UP001161276"/>
    </source>
</evidence>
<evidence type="ECO:0000256" key="1">
    <source>
        <dbReference type="SAM" id="MobiDB-lite"/>
    </source>
</evidence>
<dbReference type="Pfam" id="PF07102">
    <property type="entry name" value="YbcO"/>
    <property type="match status" value="1"/>
</dbReference>
<dbReference type="InterPro" id="IPR010774">
    <property type="entry name" value="YbcO"/>
</dbReference>
<gene>
    <name evidence="2" type="ORF">N5K24_23475</name>
</gene>
<reference evidence="2" key="1">
    <citation type="submission" date="2022-09" db="EMBL/GenBank/DDBJ databases">
        <title>Intensive care unit water sources are persistently colonized with multi-drug resistant bacteria and are the site of extensive horizontal gene transfer of antibiotic resistance genes.</title>
        <authorList>
            <person name="Diorio-Toth L."/>
        </authorList>
    </citation>
    <scope>NUCLEOTIDE SEQUENCE</scope>
    <source>
        <strain evidence="2">GD03676</strain>
    </source>
</reference>
<feature type="region of interest" description="Disordered" evidence="1">
    <location>
        <begin position="1"/>
        <end position="51"/>
    </location>
</feature>
<protein>
    <submittedName>
        <fullName evidence="2">DUF1364 domain-containing protein</fullName>
    </submittedName>
</protein>
<sequence length="167" mass="18306">MSLMRRTPLKNKTPMKRSSTPMMRAAPIRTTPMPPPRAAIKARKKGKKPPKTLYRNPALLKLAKGQLCLIRVAGVCLGGRKDTTVACHSNWGRDGKGGNIKAHDWAIAFGCAACHHFIDQSKAPQAVKQGYFYPAMKLTRLAIMDMGKWPDEAEAGYQNLYGGAATL</sequence>